<keyword evidence="16" id="KW-1185">Reference proteome</keyword>
<proteinExistence type="inferred from homology"/>
<feature type="region of interest" description="Disordered" evidence="14">
    <location>
        <begin position="95"/>
        <end position="130"/>
    </location>
</feature>
<sequence length="173" mass="19450">MASLGPAVSSLRSSLSLLDSSISILDEGVSDFPRLCRVLQTQQHFELLAEPTLREAQQSLVDEIVPAIHQLVSTAERHIDQLARKEESLKARSELLKGRLNNSRRSSSFGGDGIQPSRTSESTSSAVLSDTKMLEMKRLQQKKERLQYAIERLELQGKQRERELRKSMAFVSD</sequence>
<evidence type="ECO:0000256" key="6">
    <source>
        <dbReference type="ARBA" id="ARBA00022454"/>
    </source>
</evidence>
<dbReference type="GeneID" id="25280821"/>
<evidence type="ECO:0000256" key="3">
    <source>
        <dbReference type="ARBA" id="ARBA00004629"/>
    </source>
</evidence>
<evidence type="ECO:0000256" key="8">
    <source>
        <dbReference type="ARBA" id="ARBA00022838"/>
    </source>
</evidence>
<evidence type="ECO:0000256" key="10">
    <source>
        <dbReference type="ARBA" id="ARBA00023242"/>
    </source>
</evidence>
<keyword evidence="6" id="KW-0158">Chromosome</keyword>
<feature type="coiled-coil region" evidence="13">
    <location>
        <begin position="136"/>
        <end position="163"/>
    </location>
</feature>
<comment type="subcellular location">
    <subcellularLocation>
        <location evidence="3">Chromosome</location>
        <location evidence="3">Centromere</location>
        <location evidence="3">Kinetochore</location>
    </subcellularLocation>
    <subcellularLocation>
        <location evidence="2">Cytoplasm</location>
        <location evidence="2">Cytoskeleton</location>
        <location evidence="2">Spindle</location>
    </subcellularLocation>
    <subcellularLocation>
        <location evidence="1">Nucleus</location>
    </subcellularLocation>
</comment>
<feature type="compositionally biased region" description="Polar residues" evidence="14">
    <location>
        <begin position="100"/>
        <end position="109"/>
    </location>
</feature>
<name>A0A072PFC7_9EURO</name>
<dbReference type="InterPro" id="IPR013251">
    <property type="entry name" value="DASH_Spc19"/>
</dbReference>
<dbReference type="Proteomes" id="UP000027920">
    <property type="component" value="Unassembled WGS sequence"/>
</dbReference>
<evidence type="ECO:0000256" key="1">
    <source>
        <dbReference type="ARBA" id="ARBA00004123"/>
    </source>
</evidence>
<keyword evidence="10" id="KW-0539">Nucleus</keyword>
<dbReference type="EMBL" id="AMGV01000004">
    <property type="protein sequence ID" value="KEF57978.1"/>
    <property type="molecule type" value="Genomic_DNA"/>
</dbReference>
<evidence type="ECO:0000256" key="13">
    <source>
        <dbReference type="SAM" id="Coils"/>
    </source>
</evidence>
<evidence type="ECO:0000256" key="4">
    <source>
        <dbReference type="ARBA" id="ARBA00008952"/>
    </source>
</evidence>
<dbReference type="AlphaFoldDB" id="A0A072PFC7"/>
<evidence type="ECO:0000256" key="7">
    <source>
        <dbReference type="ARBA" id="ARBA00022490"/>
    </source>
</evidence>
<keyword evidence="9" id="KW-0206">Cytoskeleton</keyword>
<evidence type="ECO:0000256" key="11">
    <source>
        <dbReference type="ARBA" id="ARBA00023328"/>
    </source>
</evidence>
<keyword evidence="11" id="KW-0137">Centromere</keyword>
<dbReference type="PANTHER" id="PTHR28262">
    <property type="entry name" value="DASH COMPLEX SUBUNIT SPC19"/>
    <property type="match status" value="1"/>
</dbReference>
<dbReference type="OrthoDB" id="3361333at2759"/>
<reference evidence="15 16" key="1">
    <citation type="submission" date="2013-03" db="EMBL/GenBank/DDBJ databases">
        <title>The Genome Sequence of Exophiala aquamarina CBS 119918.</title>
        <authorList>
            <consortium name="The Broad Institute Genomics Platform"/>
            <person name="Cuomo C."/>
            <person name="de Hoog S."/>
            <person name="Gorbushina A."/>
            <person name="Walker B."/>
            <person name="Young S.K."/>
            <person name="Zeng Q."/>
            <person name="Gargeya S."/>
            <person name="Fitzgerald M."/>
            <person name="Haas B."/>
            <person name="Abouelleil A."/>
            <person name="Allen A.W."/>
            <person name="Alvarado L."/>
            <person name="Arachchi H.M."/>
            <person name="Berlin A.M."/>
            <person name="Chapman S.B."/>
            <person name="Gainer-Dewar J."/>
            <person name="Goldberg J."/>
            <person name="Griggs A."/>
            <person name="Gujja S."/>
            <person name="Hansen M."/>
            <person name="Howarth C."/>
            <person name="Imamovic A."/>
            <person name="Ireland A."/>
            <person name="Larimer J."/>
            <person name="McCowan C."/>
            <person name="Murphy C."/>
            <person name="Pearson M."/>
            <person name="Poon T.W."/>
            <person name="Priest M."/>
            <person name="Roberts A."/>
            <person name="Saif S."/>
            <person name="Shea T."/>
            <person name="Sisk P."/>
            <person name="Sykes S."/>
            <person name="Wortman J."/>
            <person name="Nusbaum C."/>
            <person name="Birren B."/>
        </authorList>
    </citation>
    <scope>NUCLEOTIDE SEQUENCE [LARGE SCALE GENOMIC DNA]</scope>
    <source>
        <strain evidence="15 16">CBS 119918</strain>
    </source>
</reference>
<dbReference type="GO" id="GO:0008608">
    <property type="term" value="P:attachment of spindle microtubules to kinetochore"/>
    <property type="evidence" value="ECO:0007669"/>
    <property type="project" value="InterPro"/>
</dbReference>
<keyword evidence="8" id="KW-0995">Kinetochore</keyword>
<organism evidence="15 16">
    <name type="scientific">Exophiala aquamarina CBS 119918</name>
    <dbReference type="NCBI Taxonomy" id="1182545"/>
    <lineage>
        <taxon>Eukaryota</taxon>
        <taxon>Fungi</taxon>
        <taxon>Dikarya</taxon>
        <taxon>Ascomycota</taxon>
        <taxon>Pezizomycotina</taxon>
        <taxon>Eurotiomycetes</taxon>
        <taxon>Chaetothyriomycetidae</taxon>
        <taxon>Chaetothyriales</taxon>
        <taxon>Herpotrichiellaceae</taxon>
        <taxon>Exophiala</taxon>
    </lineage>
</organism>
<comment type="similarity">
    <text evidence="4">Belongs to the DASH complex SPC19 family.</text>
</comment>
<evidence type="ECO:0000313" key="15">
    <source>
        <dbReference type="EMBL" id="KEF57978.1"/>
    </source>
</evidence>
<evidence type="ECO:0000313" key="16">
    <source>
        <dbReference type="Proteomes" id="UP000027920"/>
    </source>
</evidence>
<comment type="caution">
    <text evidence="15">The sequence shown here is derived from an EMBL/GenBank/DDBJ whole genome shotgun (WGS) entry which is preliminary data.</text>
</comment>
<evidence type="ECO:0000256" key="14">
    <source>
        <dbReference type="SAM" id="MobiDB-lite"/>
    </source>
</evidence>
<keyword evidence="13" id="KW-0175">Coiled coil</keyword>
<dbReference type="Pfam" id="PF08287">
    <property type="entry name" value="DASH_Spc19"/>
    <property type="match status" value="1"/>
</dbReference>
<evidence type="ECO:0000256" key="12">
    <source>
        <dbReference type="ARBA" id="ARBA00032583"/>
    </source>
</evidence>
<gene>
    <name evidence="15" type="ORF">A1O9_05901</name>
</gene>
<feature type="compositionally biased region" description="Polar residues" evidence="14">
    <location>
        <begin position="116"/>
        <end position="128"/>
    </location>
</feature>
<dbReference type="RefSeq" id="XP_013260568.1">
    <property type="nucleotide sequence ID" value="XM_013405114.1"/>
</dbReference>
<protein>
    <recommendedName>
        <fullName evidence="5">DASH complex subunit SPC19</fullName>
    </recommendedName>
    <alternativeName>
        <fullName evidence="12">Outer kinetochore protein SPC19</fullName>
    </alternativeName>
</protein>
<dbReference type="GO" id="GO:0042729">
    <property type="term" value="C:DASH complex"/>
    <property type="evidence" value="ECO:0007669"/>
    <property type="project" value="InterPro"/>
</dbReference>
<keyword evidence="7" id="KW-0963">Cytoplasm</keyword>
<dbReference type="HOGENOM" id="CLU_112993_0_0_1"/>
<evidence type="ECO:0000256" key="2">
    <source>
        <dbReference type="ARBA" id="ARBA00004186"/>
    </source>
</evidence>
<dbReference type="GO" id="GO:0005876">
    <property type="term" value="C:spindle microtubule"/>
    <property type="evidence" value="ECO:0007669"/>
    <property type="project" value="InterPro"/>
</dbReference>
<accession>A0A072PFC7</accession>
<evidence type="ECO:0000256" key="5">
    <source>
        <dbReference type="ARBA" id="ARBA00016329"/>
    </source>
</evidence>
<dbReference type="VEuPathDB" id="FungiDB:A1O9_05901"/>
<dbReference type="PANTHER" id="PTHR28262:SF1">
    <property type="entry name" value="DASH COMPLEX SUBUNIT SPC19"/>
    <property type="match status" value="1"/>
</dbReference>
<evidence type="ECO:0000256" key="9">
    <source>
        <dbReference type="ARBA" id="ARBA00023212"/>
    </source>
</evidence>
<dbReference type="STRING" id="1182545.A0A072PFC7"/>